<feature type="transmembrane region" description="Helical" evidence="5">
    <location>
        <begin position="70"/>
        <end position="89"/>
    </location>
</feature>
<evidence type="ECO:0000313" key="8">
    <source>
        <dbReference type="Proteomes" id="UP000238176"/>
    </source>
</evidence>
<dbReference type="AlphaFoldDB" id="A0A2T0UEZ0"/>
<feature type="transmembrane region" description="Helical" evidence="5">
    <location>
        <begin position="41"/>
        <end position="64"/>
    </location>
</feature>
<dbReference type="InterPro" id="IPR011712">
    <property type="entry name" value="Sig_transdc_His_kin_sub3_dim/P"/>
</dbReference>
<reference evidence="7 8" key="1">
    <citation type="submission" date="2018-03" db="EMBL/GenBank/DDBJ databases">
        <title>Genomic Encyclopedia of Type Strains, Phase III (KMG-III): the genomes of soil and plant-associated and newly described type strains.</title>
        <authorList>
            <person name="Whitman W."/>
        </authorList>
    </citation>
    <scope>NUCLEOTIDE SEQUENCE [LARGE SCALE GENOMIC DNA]</scope>
    <source>
        <strain evidence="7 8">CGMCC 4.7067</strain>
    </source>
</reference>
<dbReference type="InterPro" id="IPR036890">
    <property type="entry name" value="HATPase_C_sf"/>
</dbReference>
<keyword evidence="5" id="KW-0812">Transmembrane</keyword>
<feature type="transmembrane region" description="Helical" evidence="5">
    <location>
        <begin position="177"/>
        <end position="198"/>
    </location>
</feature>
<dbReference type="Gene3D" id="3.30.565.10">
    <property type="entry name" value="Histidine kinase-like ATPase, C-terminal domain"/>
    <property type="match status" value="1"/>
</dbReference>
<keyword evidence="3" id="KW-0902">Two-component regulatory system</keyword>
<evidence type="ECO:0000256" key="1">
    <source>
        <dbReference type="ARBA" id="ARBA00022679"/>
    </source>
</evidence>
<dbReference type="Gene3D" id="1.20.5.1930">
    <property type="match status" value="1"/>
</dbReference>
<dbReference type="Proteomes" id="UP000238176">
    <property type="component" value="Unassembled WGS sequence"/>
</dbReference>
<keyword evidence="8" id="KW-1185">Reference proteome</keyword>
<sequence>MRSARPAPSASATAGRAAGWLNHRVTPEPAPARDLRRLRTYTFFTVIGSGPLALAMAALFLAGADDGVRPLAAGAAVGSVALCTAGLALHWHGQGPWRRRLLWIASLALLFAGVAAEAASGEIGPAWGAPAGLIAAEGALLWSLPGRRSLAVLLGTAAAGALSALAMQLGYMNFGALLTTAVLVPSIAVGIVCQLWHYRVAQELEQARGLAADLAVAEERLRFAAELHDVQGGHLQAIMLKAQVARRFRDTDPELAAAEVQAVEELAREALRDMRAVVGGYRKTALADEIDSAARLLKSAGVEASVPDKAPDLDEDTERLLGLLVREATTNLIRHAEPTSANVSIVEVDAQVTVTVVNDGAPEATEGGNGLSMLAKRFDEAGGSVEHALDNGEWTIRGTLPKPVVPRPRQAPRAATRARRR</sequence>
<dbReference type="InterPro" id="IPR050482">
    <property type="entry name" value="Sensor_HK_TwoCompSys"/>
</dbReference>
<protein>
    <submittedName>
        <fullName evidence="7">Two-component system sensor histidine kinase DesK</fullName>
    </submittedName>
</protein>
<dbReference type="GO" id="GO:0000155">
    <property type="term" value="F:phosphorelay sensor kinase activity"/>
    <property type="evidence" value="ECO:0007669"/>
    <property type="project" value="InterPro"/>
</dbReference>
<evidence type="ECO:0000256" key="5">
    <source>
        <dbReference type="SAM" id="Phobius"/>
    </source>
</evidence>
<gene>
    <name evidence="7" type="ORF">B0I28_109148</name>
</gene>
<keyword evidence="2 7" id="KW-0418">Kinase</keyword>
<evidence type="ECO:0000313" key="7">
    <source>
        <dbReference type="EMBL" id="PRY56499.1"/>
    </source>
</evidence>
<dbReference type="EMBL" id="PVTJ01000009">
    <property type="protein sequence ID" value="PRY56499.1"/>
    <property type="molecule type" value="Genomic_DNA"/>
</dbReference>
<dbReference type="PANTHER" id="PTHR24421:SF63">
    <property type="entry name" value="SENSOR HISTIDINE KINASE DESK"/>
    <property type="match status" value="1"/>
</dbReference>
<keyword evidence="1" id="KW-0808">Transferase</keyword>
<name>A0A2T0UEZ0_9ACTN</name>
<evidence type="ECO:0000259" key="6">
    <source>
        <dbReference type="Pfam" id="PF07730"/>
    </source>
</evidence>
<evidence type="ECO:0000256" key="3">
    <source>
        <dbReference type="ARBA" id="ARBA00023012"/>
    </source>
</evidence>
<dbReference type="GO" id="GO:0016020">
    <property type="term" value="C:membrane"/>
    <property type="evidence" value="ECO:0007669"/>
    <property type="project" value="InterPro"/>
</dbReference>
<comment type="caution">
    <text evidence="7">The sequence shown here is derived from an EMBL/GenBank/DDBJ whole genome shotgun (WGS) entry which is preliminary data.</text>
</comment>
<dbReference type="Pfam" id="PF07730">
    <property type="entry name" value="HisKA_3"/>
    <property type="match status" value="1"/>
</dbReference>
<feature type="domain" description="Signal transduction histidine kinase subgroup 3 dimerisation and phosphoacceptor" evidence="6">
    <location>
        <begin position="219"/>
        <end position="285"/>
    </location>
</feature>
<organism evidence="7 8">
    <name type="scientific">Glycomyces artemisiae</name>
    <dbReference type="NCBI Taxonomy" id="1076443"/>
    <lineage>
        <taxon>Bacteria</taxon>
        <taxon>Bacillati</taxon>
        <taxon>Actinomycetota</taxon>
        <taxon>Actinomycetes</taxon>
        <taxon>Glycomycetales</taxon>
        <taxon>Glycomycetaceae</taxon>
        <taxon>Glycomyces</taxon>
    </lineage>
</organism>
<proteinExistence type="predicted"/>
<keyword evidence="5" id="KW-0472">Membrane</keyword>
<dbReference type="PANTHER" id="PTHR24421">
    <property type="entry name" value="NITRATE/NITRITE SENSOR PROTEIN NARX-RELATED"/>
    <property type="match status" value="1"/>
</dbReference>
<feature type="transmembrane region" description="Helical" evidence="5">
    <location>
        <begin position="101"/>
        <end position="120"/>
    </location>
</feature>
<accession>A0A2T0UEZ0</accession>
<keyword evidence="5" id="KW-1133">Transmembrane helix</keyword>
<feature type="transmembrane region" description="Helical" evidence="5">
    <location>
        <begin position="126"/>
        <end position="144"/>
    </location>
</feature>
<dbReference type="GO" id="GO:0046983">
    <property type="term" value="F:protein dimerization activity"/>
    <property type="evidence" value="ECO:0007669"/>
    <property type="project" value="InterPro"/>
</dbReference>
<feature type="transmembrane region" description="Helical" evidence="5">
    <location>
        <begin position="151"/>
        <end position="171"/>
    </location>
</feature>
<evidence type="ECO:0000256" key="4">
    <source>
        <dbReference type="SAM" id="MobiDB-lite"/>
    </source>
</evidence>
<evidence type="ECO:0000256" key="2">
    <source>
        <dbReference type="ARBA" id="ARBA00022777"/>
    </source>
</evidence>
<feature type="region of interest" description="Disordered" evidence="4">
    <location>
        <begin position="400"/>
        <end position="421"/>
    </location>
</feature>